<accession>A0A136A5N4</accession>
<keyword evidence="6" id="KW-1185">Reference proteome</keyword>
<comment type="catalytic activity">
    <reaction evidence="4">
        <text>chorismate = 4-hydroxybenzoate + pyruvate</text>
        <dbReference type="Rhea" id="RHEA:16505"/>
        <dbReference type="ChEBI" id="CHEBI:15361"/>
        <dbReference type="ChEBI" id="CHEBI:17879"/>
        <dbReference type="ChEBI" id="CHEBI:29748"/>
        <dbReference type="EC" id="4.1.3.40"/>
    </reaction>
</comment>
<dbReference type="InterPro" id="IPR007440">
    <property type="entry name" value="Chorismate--pyruvate_lyase"/>
</dbReference>
<evidence type="ECO:0000256" key="1">
    <source>
        <dbReference type="ARBA" id="ARBA00022490"/>
    </source>
</evidence>
<evidence type="ECO:0000256" key="2">
    <source>
        <dbReference type="ARBA" id="ARBA00022688"/>
    </source>
</evidence>
<comment type="function">
    <text evidence="4">Removes the pyruvyl group from chorismate, with concomitant aromatization of the ring, to provide 4-hydroxybenzoate (4HB) for the ubiquinone pathway.</text>
</comment>
<comment type="caution">
    <text evidence="5">The sequence shown here is derived from an EMBL/GenBank/DDBJ whole genome shotgun (WGS) entry which is preliminary data.</text>
</comment>
<dbReference type="OrthoDB" id="9789493at2"/>
<evidence type="ECO:0000256" key="3">
    <source>
        <dbReference type="ARBA" id="ARBA00023239"/>
    </source>
</evidence>
<dbReference type="AlphaFoldDB" id="A0A136A5N4"/>
<comment type="similarity">
    <text evidence="4">Belongs to the UbiC family.</text>
</comment>
<dbReference type="InterPro" id="IPR028978">
    <property type="entry name" value="Chorismate_lyase_/UTRA_dom_sf"/>
</dbReference>
<proteinExistence type="inferred from homology"/>
<organism evidence="5 6">
    <name type="scientific">Paraglaciecola hydrolytica</name>
    <dbReference type="NCBI Taxonomy" id="1799789"/>
    <lineage>
        <taxon>Bacteria</taxon>
        <taxon>Pseudomonadati</taxon>
        <taxon>Pseudomonadota</taxon>
        <taxon>Gammaproteobacteria</taxon>
        <taxon>Alteromonadales</taxon>
        <taxon>Alteromonadaceae</taxon>
        <taxon>Paraglaciecola</taxon>
    </lineage>
</organism>
<dbReference type="GO" id="GO:0042866">
    <property type="term" value="P:pyruvate biosynthetic process"/>
    <property type="evidence" value="ECO:0007669"/>
    <property type="project" value="UniProtKB-UniRule"/>
</dbReference>
<dbReference type="SUPFAM" id="SSF64288">
    <property type="entry name" value="Chorismate lyase-like"/>
    <property type="match status" value="1"/>
</dbReference>
<feature type="binding site" evidence="4">
    <location>
        <position position="109"/>
    </location>
    <ligand>
        <name>substrate</name>
    </ligand>
</feature>
<comment type="subcellular location">
    <subcellularLocation>
        <location evidence="4">Cytoplasm</location>
    </subcellularLocation>
</comment>
<dbReference type="PANTHER" id="PTHR38683">
    <property type="entry name" value="CHORISMATE PYRUVATE-LYASE"/>
    <property type="match status" value="1"/>
</dbReference>
<comment type="pathway">
    <text evidence="4">Cofactor biosynthesis; ubiquinone biosynthesis.</text>
</comment>
<dbReference type="PANTHER" id="PTHR38683:SF1">
    <property type="entry name" value="CHORISMATE PYRUVATE-LYASE"/>
    <property type="match status" value="1"/>
</dbReference>
<feature type="binding site" evidence="4">
    <location>
        <position position="167"/>
    </location>
    <ligand>
        <name>substrate</name>
    </ligand>
</feature>
<dbReference type="EMBL" id="LSNE01000003">
    <property type="protein sequence ID" value="KXI30514.1"/>
    <property type="molecule type" value="Genomic_DNA"/>
</dbReference>
<reference evidence="6" key="1">
    <citation type="submission" date="2016-02" db="EMBL/GenBank/DDBJ databases">
        <authorList>
            <person name="Schultz-Johansen M."/>
            <person name="Glaring M.A."/>
            <person name="Bech P.K."/>
            <person name="Stougaard P."/>
        </authorList>
    </citation>
    <scope>NUCLEOTIDE SEQUENCE [LARGE SCALE GENOMIC DNA]</scope>
    <source>
        <strain evidence="6">S66</strain>
    </source>
</reference>
<dbReference type="GO" id="GO:0005829">
    <property type="term" value="C:cytosol"/>
    <property type="evidence" value="ECO:0007669"/>
    <property type="project" value="TreeGrafter"/>
</dbReference>
<dbReference type="Gene3D" id="3.40.1410.10">
    <property type="entry name" value="Chorismate lyase-like"/>
    <property type="match status" value="1"/>
</dbReference>
<evidence type="ECO:0000313" key="6">
    <source>
        <dbReference type="Proteomes" id="UP000070299"/>
    </source>
</evidence>
<dbReference type="UniPathway" id="UPA00232"/>
<keyword evidence="2 4" id="KW-0831">Ubiquinone biosynthesis</keyword>
<keyword evidence="3 4" id="KW-0456">Lyase</keyword>
<keyword evidence="4 5" id="KW-0670">Pyruvate</keyword>
<sequence>MQPQWCQPQDHHIGDPRLRNWLLDTGSLTERLQTHCRDFQVQVLGQRQAEISLEEIRQLSPNSKPFNLADWQVREVILWGDSQPWVFARSILPQALCSAELAGLGNQALGKLIFNDPRFVRQPFEICHISTTTTTTIAKALQLSDNRDLWGRRSVFMLDNLAMSVAEIFLPQAPAYADSQANL</sequence>
<dbReference type="Pfam" id="PF04345">
    <property type="entry name" value="Chor_lyase"/>
    <property type="match status" value="1"/>
</dbReference>
<gene>
    <name evidence="4" type="primary">ubiC</name>
    <name evidence="5" type="ORF">AX660_07090</name>
</gene>
<evidence type="ECO:0000256" key="4">
    <source>
        <dbReference type="HAMAP-Rule" id="MF_01632"/>
    </source>
</evidence>
<evidence type="ECO:0000313" key="5">
    <source>
        <dbReference type="EMBL" id="KXI30514.1"/>
    </source>
</evidence>
<dbReference type="GO" id="GO:0006744">
    <property type="term" value="P:ubiquinone biosynthetic process"/>
    <property type="evidence" value="ECO:0007669"/>
    <property type="project" value="UniProtKB-UniRule"/>
</dbReference>
<protein>
    <recommendedName>
        <fullName evidence="4">Probable chorismate pyruvate-lyase</fullName>
        <shortName evidence="4">CL</shortName>
        <shortName evidence="4">CPL</shortName>
        <ecNumber evidence="4">4.1.3.40</ecNumber>
    </recommendedName>
</protein>
<name>A0A136A5N4_9ALTE</name>
<dbReference type="Proteomes" id="UP000070299">
    <property type="component" value="Unassembled WGS sequence"/>
</dbReference>
<dbReference type="HAMAP" id="MF_01632">
    <property type="entry name" value="UbiC"/>
    <property type="match status" value="1"/>
</dbReference>
<dbReference type="GO" id="GO:0008813">
    <property type="term" value="F:chorismate lyase activity"/>
    <property type="evidence" value="ECO:0007669"/>
    <property type="project" value="UniProtKB-UniRule"/>
</dbReference>
<comment type="caution">
    <text evidence="4">Lacks conserved residue(s) required for the propagation of feature annotation.</text>
</comment>
<feature type="binding site" evidence="4">
    <location>
        <position position="74"/>
    </location>
    <ligand>
        <name>substrate</name>
    </ligand>
</feature>
<keyword evidence="1 4" id="KW-0963">Cytoplasm</keyword>
<dbReference type="STRING" id="1799789.AX660_07090"/>
<dbReference type="EC" id="4.1.3.40" evidence="4"/>